<keyword evidence="1" id="KW-1133">Transmembrane helix</keyword>
<feature type="transmembrane region" description="Helical" evidence="1">
    <location>
        <begin position="183"/>
        <end position="202"/>
    </location>
</feature>
<dbReference type="EMBL" id="JAUSTY010000005">
    <property type="protein sequence ID" value="MDQ0165616.1"/>
    <property type="molecule type" value="Genomic_DNA"/>
</dbReference>
<feature type="transmembrane region" description="Helical" evidence="1">
    <location>
        <begin position="21"/>
        <end position="42"/>
    </location>
</feature>
<keyword evidence="1" id="KW-0812">Transmembrane</keyword>
<accession>A0ABT9VXA0</accession>
<feature type="transmembrane region" description="Helical" evidence="1">
    <location>
        <begin position="230"/>
        <end position="253"/>
    </location>
</feature>
<proteinExistence type="predicted"/>
<keyword evidence="3" id="KW-1185">Reference proteome</keyword>
<evidence type="ECO:0000313" key="2">
    <source>
        <dbReference type="EMBL" id="MDQ0165616.1"/>
    </source>
</evidence>
<sequence>MKRFSVLFKVDLLESMRSLKIIWLPIVFILLGVSQPLSMYYLPQILELVGGLPAEFAFTFPELSGEEVLASTLKDQFDQLGVMVLVISLMSMVAADKNNGMLTFILTRSATLMDYLMSKWLANALIIGGSITVGYVVSYYYVTFLYNSIPILHLLSALGIFLIWLLFILTLTMMLSSMLVRPAAIAVTGILILMIMKLLTVLREEWQIFNPAFLANHAGNVLITGETLSYFWGTLVVAILMIVGLMLMTKVYLSKKELPSM</sequence>
<comment type="caution">
    <text evidence="2">The sequence shown here is derived from an EMBL/GenBank/DDBJ whole genome shotgun (WGS) entry which is preliminary data.</text>
</comment>
<feature type="transmembrane region" description="Helical" evidence="1">
    <location>
        <begin position="120"/>
        <end position="142"/>
    </location>
</feature>
<evidence type="ECO:0000313" key="3">
    <source>
        <dbReference type="Proteomes" id="UP001235840"/>
    </source>
</evidence>
<feature type="transmembrane region" description="Helical" evidence="1">
    <location>
        <begin position="148"/>
        <end position="171"/>
    </location>
</feature>
<evidence type="ECO:0000256" key="1">
    <source>
        <dbReference type="SAM" id="Phobius"/>
    </source>
</evidence>
<gene>
    <name evidence="2" type="ORF">J2S11_001517</name>
</gene>
<dbReference type="Proteomes" id="UP001235840">
    <property type="component" value="Unassembled WGS sequence"/>
</dbReference>
<reference evidence="2 3" key="1">
    <citation type="submission" date="2023-07" db="EMBL/GenBank/DDBJ databases">
        <title>Genomic Encyclopedia of Type Strains, Phase IV (KMG-IV): sequencing the most valuable type-strain genomes for metagenomic binning, comparative biology and taxonomic classification.</title>
        <authorList>
            <person name="Goeker M."/>
        </authorList>
    </citation>
    <scope>NUCLEOTIDE SEQUENCE [LARGE SCALE GENOMIC DNA]</scope>
    <source>
        <strain evidence="2 3">DSM 12751</strain>
    </source>
</reference>
<keyword evidence="1" id="KW-0472">Membrane</keyword>
<protein>
    <submittedName>
        <fullName evidence="2">ABC-2 type transport system permease protein</fullName>
    </submittedName>
</protein>
<feature type="transmembrane region" description="Helical" evidence="1">
    <location>
        <begin position="80"/>
        <end position="99"/>
    </location>
</feature>
<name>A0ABT9VXA0_9BACI</name>
<dbReference type="RefSeq" id="WP_307392894.1">
    <property type="nucleotide sequence ID" value="NZ_BAAADK010000011.1"/>
</dbReference>
<organism evidence="2 3">
    <name type="scientific">Caldalkalibacillus horti</name>
    <dbReference type="NCBI Taxonomy" id="77523"/>
    <lineage>
        <taxon>Bacteria</taxon>
        <taxon>Bacillati</taxon>
        <taxon>Bacillota</taxon>
        <taxon>Bacilli</taxon>
        <taxon>Bacillales</taxon>
        <taxon>Bacillaceae</taxon>
        <taxon>Caldalkalibacillus</taxon>
    </lineage>
</organism>